<accession>A0AAV9VJX6</accession>
<keyword evidence="2" id="KW-1185">Reference proteome</keyword>
<dbReference type="AlphaFoldDB" id="A0AAV9VJX6"/>
<dbReference type="EMBL" id="JAVHNS010000002">
    <property type="protein sequence ID" value="KAK6361782.1"/>
    <property type="molecule type" value="Genomic_DNA"/>
</dbReference>
<evidence type="ECO:0000313" key="2">
    <source>
        <dbReference type="Proteomes" id="UP001373714"/>
    </source>
</evidence>
<dbReference type="Proteomes" id="UP001373714">
    <property type="component" value="Unassembled WGS sequence"/>
</dbReference>
<reference evidence="1 2" key="1">
    <citation type="submission" date="2019-10" db="EMBL/GenBank/DDBJ databases">
        <authorList>
            <person name="Palmer J.M."/>
        </authorList>
    </citation>
    <scope>NUCLEOTIDE SEQUENCE [LARGE SCALE GENOMIC DNA]</scope>
    <source>
        <strain evidence="1 2">TWF730</strain>
    </source>
</reference>
<protein>
    <submittedName>
        <fullName evidence="1">Uncharacterized protein</fullName>
    </submittedName>
</protein>
<organism evidence="1 2">
    <name type="scientific">Orbilia blumenaviensis</name>
    <dbReference type="NCBI Taxonomy" id="1796055"/>
    <lineage>
        <taxon>Eukaryota</taxon>
        <taxon>Fungi</taxon>
        <taxon>Dikarya</taxon>
        <taxon>Ascomycota</taxon>
        <taxon>Pezizomycotina</taxon>
        <taxon>Orbiliomycetes</taxon>
        <taxon>Orbiliales</taxon>
        <taxon>Orbiliaceae</taxon>
        <taxon>Orbilia</taxon>
    </lineage>
</organism>
<proteinExistence type="predicted"/>
<evidence type="ECO:0000313" key="1">
    <source>
        <dbReference type="EMBL" id="KAK6361782.1"/>
    </source>
</evidence>
<sequence>MNPNPKPSEETSREHRERLAELTRGIARLLEGRETSRVERMRRLINRSRNLGN</sequence>
<gene>
    <name evidence="1" type="ORF">TWF730_005498</name>
</gene>
<comment type="caution">
    <text evidence="1">The sequence shown here is derived from an EMBL/GenBank/DDBJ whole genome shotgun (WGS) entry which is preliminary data.</text>
</comment>
<name>A0AAV9VJX6_9PEZI</name>